<dbReference type="Pfam" id="PF00928">
    <property type="entry name" value="Adap_comp_sub"/>
    <property type="match status" value="1"/>
</dbReference>
<keyword evidence="4" id="KW-0472">Membrane</keyword>
<dbReference type="GO" id="GO:0030131">
    <property type="term" value="C:clathrin adaptor complex"/>
    <property type="evidence" value="ECO:0007669"/>
    <property type="project" value="InterPro"/>
</dbReference>
<dbReference type="Gene3D" id="2.60.40.1170">
    <property type="entry name" value="Mu homology domain, subdomain B"/>
    <property type="match status" value="1"/>
</dbReference>
<comment type="subcellular location">
    <subcellularLocation>
        <location evidence="1">Endomembrane system</location>
    </subcellularLocation>
</comment>
<dbReference type="Gene3D" id="3.30.450.60">
    <property type="match status" value="1"/>
</dbReference>
<proteinExistence type="predicted"/>
<organism evidence="7 8">
    <name type="scientific">Aspergillus nanangensis</name>
    <dbReference type="NCBI Taxonomy" id="2582783"/>
    <lineage>
        <taxon>Eukaryota</taxon>
        <taxon>Fungi</taxon>
        <taxon>Dikarya</taxon>
        <taxon>Ascomycota</taxon>
        <taxon>Pezizomycotina</taxon>
        <taxon>Eurotiomycetes</taxon>
        <taxon>Eurotiomycetidae</taxon>
        <taxon>Eurotiales</taxon>
        <taxon>Aspergillaceae</taxon>
        <taxon>Aspergillus</taxon>
        <taxon>Aspergillus subgen. Circumdati</taxon>
    </lineage>
</organism>
<dbReference type="PROSITE" id="PS00991">
    <property type="entry name" value="CLAT_ADAPTOR_M_2"/>
    <property type="match status" value="1"/>
</dbReference>
<evidence type="ECO:0000313" key="7">
    <source>
        <dbReference type="EMBL" id="KAF9891948.1"/>
    </source>
</evidence>
<evidence type="ECO:0000256" key="4">
    <source>
        <dbReference type="ARBA" id="ARBA00023136"/>
    </source>
</evidence>
<keyword evidence="3" id="KW-0653">Protein transport</keyword>
<keyword evidence="2" id="KW-0813">Transport</keyword>
<protein>
    <recommendedName>
        <fullName evidence="6">MHD domain-containing protein</fullName>
    </recommendedName>
</protein>
<name>A0AAD4CUD4_ASPNN</name>
<dbReference type="InterPro" id="IPR028565">
    <property type="entry name" value="MHD"/>
</dbReference>
<sequence>MSGGEIDALYIYDETNNPLVEQVYRSRPPSAAAILPLYLAHPSPRPSLLYLPNALPAVTVFSVVQSNLLFLALSEVDTDPLLVLEFLHRVGDVLEEFIGAPLLSDKIQANYDVVAQLLNEIPSTPTLGPSNPLKQSLSAAQGPAIAWRRPNVRHTSNELYVDIIETLSVTMAPSGRLLSALVSGTIAFTAKLSGIPDLNLCLTTAGGQQAVARKIDLPVFHPCVRLARWRERPGDLSFIPPDGRFILAGYEVDLLPTDPDLDKPPSHMEKLFLPAIVDLRKSLGPNGADFEVRLILNTNFPGHTGPSRPGHQRPGSGASTPSFLGGGGTSSTPVLEDVIVSVPIPKSVRSITDMQASRGEALVTPGSDVLEWRVPTRDGGTVSGTATLRCTVVGYPTDDDVDEDVEDLEGEPDVNLLEGYYDASTSASYQAPGEPDTTKRKTKKRKKKKLVKKSKAKDPISAAITADTTNQPQSGPSSPPADQPQQRTPTPPQPSSSTPPADDPSTPFSIFQSAPRKNKPQLNAALMPSSASVSFSVKGWLPSGIKVESLNIDSRRSRGLGEGVKPYKGVKYLCVSRKGVERRC</sequence>
<evidence type="ECO:0000256" key="2">
    <source>
        <dbReference type="ARBA" id="ARBA00022448"/>
    </source>
</evidence>
<dbReference type="SUPFAM" id="SSF64356">
    <property type="entry name" value="SNARE-like"/>
    <property type="match status" value="1"/>
</dbReference>
<dbReference type="CDD" id="cd14837">
    <property type="entry name" value="AP3_Mu_N"/>
    <property type="match status" value="1"/>
</dbReference>
<reference evidence="7" key="2">
    <citation type="submission" date="2020-02" db="EMBL/GenBank/DDBJ databases">
        <authorList>
            <person name="Gilchrist C.L.M."/>
            <person name="Chooi Y.-H."/>
        </authorList>
    </citation>
    <scope>NUCLEOTIDE SEQUENCE</scope>
    <source>
        <strain evidence="7">MST-FP2251</strain>
    </source>
</reference>
<gene>
    <name evidence="7" type="ORF">FE257_002911</name>
</gene>
<feature type="domain" description="MHD" evidence="6">
    <location>
        <begin position="156"/>
        <end position="463"/>
    </location>
</feature>
<reference evidence="7" key="1">
    <citation type="journal article" date="2019" name="Beilstein J. Org. Chem.">
        <title>Nanangenines: drimane sesquiterpenoids as the dominant metabolite cohort of a novel Australian fungus, Aspergillus nanangensis.</title>
        <authorList>
            <person name="Lacey H.J."/>
            <person name="Gilchrist C.L.M."/>
            <person name="Crombie A."/>
            <person name="Kalaitzis J.A."/>
            <person name="Vuong D."/>
            <person name="Rutledge P.J."/>
            <person name="Turner P."/>
            <person name="Pitt J.I."/>
            <person name="Lacey E."/>
            <person name="Chooi Y.H."/>
            <person name="Piggott A.M."/>
        </authorList>
    </citation>
    <scope>NUCLEOTIDE SEQUENCE</scope>
    <source>
        <strain evidence="7">MST-FP2251</strain>
    </source>
</reference>
<evidence type="ECO:0000256" key="3">
    <source>
        <dbReference type="ARBA" id="ARBA00022927"/>
    </source>
</evidence>
<feature type="region of interest" description="Disordered" evidence="5">
    <location>
        <begin position="423"/>
        <end position="513"/>
    </location>
</feature>
<dbReference type="GO" id="GO:0006886">
    <property type="term" value="P:intracellular protein transport"/>
    <property type="evidence" value="ECO:0007669"/>
    <property type="project" value="InterPro"/>
</dbReference>
<dbReference type="AlphaFoldDB" id="A0AAD4CUD4"/>
<evidence type="ECO:0000256" key="5">
    <source>
        <dbReference type="SAM" id="MobiDB-lite"/>
    </source>
</evidence>
<feature type="region of interest" description="Disordered" evidence="5">
    <location>
        <begin position="301"/>
        <end position="330"/>
    </location>
</feature>
<dbReference type="InterPro" id="IPR036168">
    <property type="entry name" value="AP2_Mu_C_sf"/>
</dbReference>
<evidence type="ECO:0000259" key="6">
    <source>
        <dbReference type="PROSITE" id="PS51072"/>
    </source>
</evidence>
<dbReference type="SUPFAM" id="SSF49447">
    <property type="entry name" value="Second domain of Mu2 adaptin subunit (ap50) of ap2 adaptor"/>
    <property type="match status" value="1"/>
</dbReference>
<dbReference type="InterPro" id="IPR018240">
    <property type="entry name" value="Clathrin_mu_CS"/>
</dbReference>
<dbReference type="PANTHER" id="PTHR10529">
    <property type="entry name" value="AP COMPLEX SUBUNIT MU"/>
    <property type="match status" value="1"/>
</dbReference>
<feature type="compositionally biased region" description="Basic residues" evidence="5">
    <location>
        <begin position="440"/>
        <end position="455"/>
    </location>
</feature>
<evidence type="ECO:0000313" key="8">
    <source>
        <dbReference type="Proteomes" id="UP001194746"/>
    </source>
</evidence>
<feature type="compositionally biased region" description="Low complexity" evidence="5">
    <location>
        <begin position="495"/>
        <end position="507"/>
    </location>
</feature>
<dbReference type="PROSITE" id="PS51072">
    <property type="entry name" value="MHD"/>
    <property type="match status" value="1"/>
</dbReference>
<accession>A0AAD4CUD4</accession>
<dbReference type="EMBL" id="VCAU01000015">
    <property type="protein sequence ID" value="KAF9891948.1"/>
    <property type="molecule type" value="Genomic_DNA"/>
</dbReference>
<comment type="caution">
    <text evidence="7">The sequence shown here is derived from an EMBL/GenBank/DDBJ whole genome shotgun (WGS) entry which is preliminary data.</text>
</comment>
<dbReference type="InterPro" id="IPR011012">
    <property type="entry name" value="Longin-like_dom_sf"/>
</dbReference>
<dbReference type="InterPro" id="IPR050431">
    <property type="entry name" value="Adaptor_comp_med_subunit"/>
</dbReference>
<dbReference type="Proteomes" id="UP001194746">
    <property type="component" value="Unassembled WGS sequence"/>
</dbReference>
<keyword evidence="8" id="KW-1185">Reference proteome</keyword>
<dbReference type="GO" id="GO:0016192">
    <property type="term" value="P:vesicle-mediated transport"/>
    <property type="evidence" value="ECO:0007669"/>
    <property type="project" value="InterPro"/>
</dbReference>
<evidence type="ECO:0000256" key="1">
    <source>
        <dbReference type="ARBA" id="ARBA00004308"/>
    </source>
</evidence>
<feature type="compositionally biased region" description="Polar residues" evidence="5">
    <location>
        <begin position="466"/>
        <end position="476"/>
    </location>
</feature>
<dbReference type="GO" id="GO:0012505">
    <property type="term" value="C:endomembrane system"/>
    <property type="evidence" value="ECO:0007669"/>
    <property type="project" value="UniProtKB-SubCell"/>
</dbReference>